<accession>A0A317NIK1</accession>
<evidence type="ECO:0000256" key="3">
    <source>
        <dbReference type="ARBA" id="ARBA00022801"/>
    </source>
</evidence>
<dbReference type="EMBL" id="QGTL01000006">
    <property type="protein sequence ID" value="PWV74484.1"/>
    <property type="molecule type" value="Genomic_DNA"/>
</dbReference>
<feature type="compositionally biased region" description="Low complexity" evidence="7">
    <location>
        <begin position="163"/>
        <end position="176"/>
    </location>
</feature>
<feature type="domain" description="DNA2/NAM7 helicase-like C-terminal" evidence="9">
    <location>
        <begin position="1057"/>
        <end position="1160"/>
    </location>
</feature>
<feature type="region of interest" description="Disordered" evidence="7">
    <location>
        <begin position="163"/>
        <end position="188"/>
    </location>
</feature>
<comment type="similarity">
    <text evidence="1">Belongs to the DNA2/NAM7 helicase family.</text>
</comment>
<keyword evidence="3" id="KW-0378">Hydrolase</keyword>
<evidence type="ECO:0000256" key="2">
    <source>
        <dbReference type="ARBA" id="ARBA00022741"/>
    </source>
</evidence>
<name>A0A317NIK1_9NOCA</name>
<dbReference type="Gene3D" id="3.40.50.300">
    <property type="entry name" value="P-loop containing nucleotide triphosphate hydrolases"/>
    <property type="match status" value="2"/>
</dbReference>
<keyword evidence="6" id="KW-0175">Coiled coil</keyword>
<evidence type="ECO:0000256" key="4">
    <source>
        <dbReference type="ARBA" id="ARBA00022806"/>
    </source>
</evidence>
<dbReference type="Proteomes" id="UP000246410">
    <property type="component" value="Unassembled WGS sequence"/>
</dbReference>
<gene>
    <name evidence="10" type="ORF">DFR69_106295</name>
</gene>
<comment type="caution">
    <text evidence="10">The sequence shown here is derived from an EMBL/GenBank/DDBJ whole genome shotgun (WGS) entry which is preliminary data.</text>
</comment>
<evidence type="ECO:0000313" key="11">
    <source>
        <dbReference type="Proteomes" id="UP000246410"/>
    </source>
</evidence>
<evidence type="ECO:0000259" key="9">
    <source>
        <dbReference type="Pfam" id="PF13087"/>
    </source>
</evidence>
<evidence type="ECO:0000313" key="10">
    <source>
        <dbReference type="EMBL" id="PWV74484.1"/>
    </source>
</evidence>
<dbReference type="SUPFAM" id="SSF52540">
    <property type="entry name" value="P-loop containing nucleoside triphosphate hydrolases"/>
    <property type="match status" value="2"/>
</dbReference>
<proteinExistence type="inferred from homology"/>
<reference evidence="10 11" key="1">
    <citation type="submission" date="2018-05" db="EMBL/GenBank/DDBJ databases">
        <title>Genomic Encyclopedia of Type Strains, Phase IV (KMG-IV): sequencing the most valuable type-strain genomes for metagenomic binning, comparative biology and taxonomic classification.</title>
        <authorList>
            <person name="Goeker M."/>
        </authorList>
    </citation>
    <scope>NUCLEOTIDE SEQUENCE [LARGE SCALE GENOMIC DNA]</scope>
    <source>
        <strain evidence="10 11">DSM 44717</strain>
    </source>
</reference>
<dbReference type="InterPro" id="IPR027417">
    <property type="entry name" value="P-loop_NTPase"/>
</dbReference>
<evidence type="ECO:0000259" key="8">
    <source>
        <dbReference type="Pfam" id="PF13086"/>
    </source>
</evidence>
<evidence type="ECO:0000256" key="5">
    <source>
        <dbReference type="ARBA" id="ARBA00022840"/>
    </source>
</evidence>
<dbReference type="GO" id="GO:0043139">
    <property type="term" value="F:5'-3' DNA helicase activity"/>
    <property type="evidence" value="ECO:0007669"/>
    <property type="project" value="TreeGrafter"/>
</dbReference>
<feature type="coiled-coil region" evidence="6">
    <location>
        <begin position="689"/>
        <end position="764"/>
    </location>
</feature>
<dbReference type="AlphaFoldDB" id="A0A317NIK1"/>
<dbReference type="Pfam" id="PF13087">
    <property type="entry name" value="AAA_12"/>
    <property type="match status" value="1"/>
</dbReference>
<keyword evidence="2" id="KW-0547">Nucleotide-binding</keyword>
<evidence type="ECO:0000256" key="6">
    <source>
        <dbReference type="SAM" id="Coils"/>
    </source>
</evidence>
<evidence type="ECO:0000256" key="7">
    <source>
        <dbReference type="SAM" id="MobiDB-lite"/>
    </source>
</evidence>
<protein>
    <submittedName>
        <fullName evidence="10">UvrD-like helicase family protein</fullName>
    </submittedName>
</protein>
<dbReference type="InterPro" id="IPR047187">
    <property type="entry name" value="SF1_C_Upf1"/>
</dbReference>
<dbReference type="PANTHER" id="PTHR43788">
    <property type="entry name" value="DNA2/NAM7 HELICASE FAMILY MEMBER"/>
    <property type="match status" value="1"/>
</dbReference>
<sequence length="1178" mass="129929">MAFGVDARRAGIVDFWLTTEMFNPQKVDKVDQERLMFALKDGQPLPWEPGHELAGRGLRPNQAWQHIVYLGIYQLERAGELLASVFEPDPESYDERPGGESALAAFAVGEDGRAIDDSVVLSSCGWAVATVLREGPDRDWVAEFQDSSMDFTRDWLKIVTAPESAQPQQPQSESTAGQAPPVPSKQPERRVLDVDMLVKCLETAAATIGIGAALPHAEIRIQSKVVSRKASGRAGETDFLNSFLMQDLRLVAEKVGKADIGPALAHYLLPMSEIRSSARIDVRNDLEAVAARTAPQAIPSGRWLSDPTHALALNQQLAVNTALTMPDTGIVGVNGPPGTGKTTMLRDLVAEIITHRAKRLAALSDPADAFLEQERRWKTGQYTRVVREWRPELTGFEMVVASANNGAVENVTDEIPAADAIADCWRDSAAEIEYFAEIASALLMPKDPPPPPLTDPLTGWALVAARLGNKDNRSRFADRFWYHKPDESVAAGDTEPARDWRGMRLVLEEFGQTLPALTWTQARAEFTRAVERVETLRLSRATAHQNIERQTRKQRELAGLDEMHPAVARRVAAARQRATAAAESVGVLELEADKLRRVRVEEAERAVRERVAIAEQTLQTRQAHADRIRDGRLAAAKREVEARESELRQRWDARAAHQTARPGRWKTVWTLGAARGDWRQHAAWLATEYATAQQDRQQAQDRYDDIQSELDRASDAVEQARTALESEQALAAGVSHLAFTHAPLETARCDLASAEEELEQALHAERVHDAARSACARDLATLAQQLDDSATSLGRYFPGSAWWHDREAREVTAPWTDHEWNRARSELFLASLTLHRTFLQHSAQILQRNLQAAIDILVGAAPANIPPEAAQAAWQSLFFVVPVVSTTFASYGRLFSHLGREALGWLLIDEAGQATPQSAVGALWRTKRAVVVGDPLQLEPITSLPFSAEQGIRHELGVDEQWSPSRTSVQRLADRLTALGTELPDAAGKNWVGVPLSVHRRCDQPMFDIVNTIAYDGFMINGTGSGASEKFAADYPTLPGSKWIDIVSDYAQGHWIPDEGKYLDRILRSLADLDFDMSEVMVVGPFRDISRQLRARARKYPGLVAGTVHTAQGKQADVVILVLGSNPASSGSRAWASSTPNLLNVAVSRAKRRLYVIGSRQAWGGHRYFGTLAKHLPS</sequence>
<evidence type="ECO:0000256" key="1">
    <source>
        <dbReference type="ARBA" id="ARBA00007913"/>
    </source>
</evidence>
<dbReference type="RefSeq" id="WP_208644011.1">
    <property type="nucleotide sequence ID" value="NZ_QGTL01000006.1"/>
</dbReference>
<dbReference type="Pfam" id="PF13086">
    <property type="entry name" value="AAA_11"/>
    <property type="match status" value="1"/>
</dbReference>
<keyword evidence="11" id="KW-1185">Reference proteome</keyword>
<dbReference type="PANTHER" id="PTHR43788:SF8">
    <property type="entry name" value="DNA-BINDING PROTEIN SMUBP-2"/>
    <property type="match status" value="1"/>
</dbReference>
<keyword evidence="4 10" id="KW-0347">Helicase</keyword>
<feature type="domain" description="DNA2/NAM7 helicase helicase" evidence="8">
    <location>
        <begin position="858"/>
        <end position="942"/>
    </location>
</feature>
<dbReference type="InterPro" id="IPR050534">
    <property type="entry name" value="Coronavir_polyprotein_1ab"/>
</dbReference>
<dbReference type="GO" id="GO:0016787">
    <property type="term" value="F:hydrolase activity"/>
    <property type="evidence" value="ECO:0007669"/>
    <property type="project" value="UniProtKB-KW"/>
</dbReference>
<organism evidence="10 11">
    <name type="scientific">Nocardia neocaledoniensis</name>
    <dbReference type="NCBI Taxonomy" id="236511"/>
    <lineage>
        <taxon>Bacteria</taxon>
        <taxon>Bacillati</taxon>
        <taxon>Actinomycetota</taxon>
        <taxon>Actinomycetes</taxon>
        <taxon>Mycobacteriales</taxon>
        <taxon>Nocardiaceae</taxon>
        <taxon>Nocardia</taxon>
    </lineage>
</organism>
<dbReference type="GO" id="GO:0005524">
    <property type="term" value="F:ATP binding"/>
    <property type="evidence" value="ECO:0007669"/>
    <property type="project" value="UniProtKB-KW"/>
</dbReference>
<keyword evidence="5" id="KW-0067">ATP-binding</keyword>
<dbReference type="InterPro" id="IPR041679">
    <property type="entry name" value="DNA2/NAM7-like_C"/>
</dbReference>
<dbReference type="CDD" id="cd18808">
    <property type="entry name" value="SF1_C_Upf1"/>
    <property type="match status" value="1"/>
</dbReference>
<dbReference type="InterPro" id="IPR041677">
    <property type="entry name" value="DNA2/NAM7_AAA_11"/>
</dbReference>